<dbReference type="AlphaFoldDB" id="A0A5Q2FD34"/>
<evidence type="ECO:0000313" key="1">
    <source>
        <dbReference type="EMBL" id="QGF22615.1"/>
    </source>
</evidence>
<dbReference type="KEGG" id="rain:Rai3103_01775"/>
<dbReference type="RefSeq" id="WP_153571144.1">
    <property type="nucleotide sequence ID" value="NZ_CP045725.1"/>
</dbReference>
<reference evidence="1 2" key="1">
    <citation type="submission" date="2019-10" db="EMBL/GenBank/DDBJ databases">
        <title>Genomic analysis of Raineyella sp. CBA3103.</title>
        <authorList>
            <person name="Roh S.W."/>
        </authorList>
    </citation>
    <scope>NUCLEOTIDE SEQUENCE [LARGE SCALE GENOMIC DNA]</scope>
    <source>
        <strain evidence="1 2">CBA3103</strain>
    </source>
</reference>
<proteinExistence type="predicted"/>
<organism evidence="1 2">
    <name type="scientific">Raineyella fluvialis</name>
    <dbReference type="NCBI Taxonomy" id="2662261"/>
    <lineage>
        <taxon>Bacteria</taxon>
        <taxon>Bacillati</taxon>
        <taxon>Actinomycetota</taxon>
        <taxon>Actinomycetes</taxon>
        <taxon>Propionibacteriales</taxon>
        <taxon>Propionibacteriaceae</taxon>
        <taxon>Raineyella</taxon>
    </lineage>
</organism>
<protein>
    <submittedName>
        <fullName evidence="1">Uncharacterized protein</fullName>
    </submittedName>
</protein>
<dbReference type="EMBL" id="CP045725">
    <property type="protein sequence ID" value="QGF22615.1"/>
    <property type="molecule type" value="Genomic_DNA"/>
</dbReference>
<name>A0A5Q2FD34_9ACTN</name>
<evidence type="ECO:0000313" key="2">
    <source>
        <dbReference type="Proteomes" id="UP000386847"/>
    </source>
</evidence>
<sequence length="131" mass="14852">MHVRVHGRRRRLDAWEEWRRTYEERAEALAQGLAIEQIAGLMLIRSHERFPEAGLTDTEPTYSANDQLRNVLNAGSNNVNANVAWEQPDAGVRGVPRRRGPVVRTGELQLRPARDRRVRRHLQPCGGVGSA</sequence>
<gene>
    <name evidence="1" type="ORF">Rai3103_01775</name>
</gene>
<keyword evidence="2" id="KW-1185">Reference proteome</keyword>
<dbReference type="Proteomes" id="UP000386847">
    <property type="component" value="Chromosome"/>
</dbReference>
<accession>A0A5Q2FD34</accession>